<evidence type="ECO:0000256" key="4">
    <source>
        <dbReference type="ARBA" id="ARBA00023163"/>
    </source>
</evidence>
<keyword evidence="3" id="KW-0731">Sigma factor</keyword>
<dbReference type="NCBIfam" id="TIGR02937">
    <property type="entry name" value="sigma70-ECF"/>
    <property type="match status" value="1"/>
</dbReference>
<evidence type="ECO:0000259" key="6">
    <source>
        <dbReference type="Pfam" id="PF08281"/>
    </source>
</evidence>
<evidence type="ECO:0000256" key="3">
    <source>
        <dbReference type="ARBA" id="ARBA00023082"/>
    </source>
</evidence>
<dbReference type="PANTHER" id="PTHR43133">
    <property type="entry name" value="RNA POLYMERASE ECF-TYPE SIGMA FACTO"/>
    <property type="match status" value="1"/>
</dbReference>
<dbReference type="InterPro" id="IPR014284">
    <property type="entry name" value="RNA_pol_sigma-70_dom"/>
</dbReference>
<dbReference type="EMBL" id="AP012273">
    <property type="protein sequence ID" value="BAO43362.1"/>
    <property type="molecule type" value="Genomic_DNA"/>
</dbReference>
<dbReference type="CDD" id="cd06171">
    <property type="entry name" value="Sigma70_r4"/>
    <property type="match status" value="1"/>
</dbReference>
<dbReference type="InterPro" id="IPR039425">
    <property type="entry name" value="RNA_pol_sigma-70-like"/>
</dbReference>
<dbReference type="InterPro" id="IPR007627">
    <property type="entry name" value="RNA_pol_sigma70_r2"/>
</dbReference>
<proteinExistence type="inferred from homology"/>
<dbReference type="InterPro" id="IPR013324">
    <property type="entry name" value="RNA_pol_sigma_r3/r4-like"/>
</dbReference>
<dbReference type="GO" id="GO:0003677">
    <property type="term" value="F:DNA binding"/>
    <property type="evidence" value="ECO:0007669"/>
    <property type="project" value="InterPro"/>
</dbReference>
<accession>A0A7U6GGS6</accession>
<keyword evidence="4" id="KW-0804">Transcription</keyword>
<dbReference type="GO" id="GO:0006352">
    <property type="term" value="P:DNA-templated transcription initiation"/>
    <property type="evidence" value="ECO:0007669"/>
    <property type="project" value="InterPro"/>
</dbReference>
<evidence type="ECO:0000256" key="2">
    <source>
        <dbReference type="ARBA" id="ARBA00023015"/>
    </source>
</evidence>
<dbReference type="Gene3D" id="1.10.10.10">
    <property type="entry name" value="Winged helix-like DNA-binding domain superfamily/Winged helix DNA-binding domain"/>
    <property type="match status" value="1"/>
</dbReference>
<evidence type="ECO:0000256" key="1">
    <source>
        <dbReference type="ARBA" id="ARBA00010641"/>
    </source>
</evidence>
<sequence length="181" mass="20629">MKTSSISINHPTTRETPAAREARFQAVIGKHMDDLFRYACWLVHDRAVADDLVQETMLRAWKSMDRLQKPEAAKGWLITILRRENARRFERFQPRFSAMPTEALADTHKGYDTSTEAFVLRNAIAELPDDYREPLLLQIIQGYSQKEIAAELGISVAGAGTRLFRARKKLRALVEGDGEQI</sequence>
<dbReference type="InterPro" id="IPR013325">
    <property type="entry name" value="RNA_pol_sigma_r2"/>
</dbReference>
<feature type="domain" description="RNA polymerase sigma-70 region 2" evidence="5">
    <location>
        <begin position="28"/>
        <end position="89"/>
    </location>
</feature>
<dbReference type="AlphaFoldDB" id="A0A7U6GGS6"/>
<feature type="domain" description="RNA polymerase sigma factor 70 region 4 type 2" evidence="6">
    <location>
        <begin position="120"/>
        <end position="170"/>
    </location>
</feature>
<organism evidence="7 8">
    <name type="scientific">Thiolapillus brandeum</name>
    <dbReference type="NCBI Taxonomy" id="1076588"/>
    <lineage>
        <taxon>Bacteria</taxon>
        <taxon>Pseudomonadati</taxon>
        <taxon>Pseudomonadota</taxon>
        <taxon>Gammaproteobacteria</taxon>
        <taxon>Chromatiales</taxon>
        <taxon>Sedimenticolaceae</taxon>
        <taxon>Thiolapillus</taxon>
    </lineage>
</organism>
<protein>
    <submittedName>
        <fullName evidence="7">RNA polymerase sigma-70 factor ECF subfamily</fullName>
    </submittedName>
</protein>
<gene>
    <name evidence="7" type="ORF">TBH_C0417</name>
</gene>
<dbReference type="Proteomes" id="UP000031631">
    <property type="component" value="Chromosome"/>
</dbReference>
<dbReference type="Pfam" id="PF04542">
    <property type="entry name" value="Sigma70_r2"/>
    <property type="match status" value="1"/>
</dbReference>
<dbReference type="OrthoDB" id="9803470at2"/>
<dbReference type="GO" id="GO:0016987">
    <property type="term" value="F:sigma factor activity"/>
    <property type="evidence" value="ECO:0007669"/>
    <property type="project" value="UniProtKB-KW"/>
</dbReference>
<dbReference type="InterPro" id="IPR036388">
    <property type="entry name" value="WH-like_DNA-bd_sf"/>
</dbReference>
<name>A0A7U6GGS6_9GAMM</name>
<reference evidence="7 8" key="1">
    <citation type="journal article" date="2014" name="PLoS ONE">
        <title>Physiological and genomic features of a novel sulfur-oxidizing gammaproteobacterium belonging to a previously uncultivated symbiotic lineage isolated from a hydrothermal vent.</title>
        <authorList>
            <person name="Nunoura T."/>
            <person name="Takaki Y."/>
            <person name="Kazama H."/>
            <person name="Kakuta J."/>
            <person name="Shimamura S."/>
            <person name="Makita H."/>
            <person name="Hirai M."/>
            <person name="Miyazaki M."/>
            <person name="Takai K."/>
        </authorList>
    </citation>
    <scope>NUCLEOTIDE SEQUENCE [LARGE SCALE GENOMIC DNA]</scope>
    <source>
        <strain evidence="7 8">Hiromi1</strain>
    </source>
</reference>
<comment type="similarity">
    <text evidence="1">Belongs to the sigma-70 factor family. ECF subfamily.</text>
</comment>
<dbReference type="Pfam" id="PF08281">
    <property type="entry name" value="Sigma70_r4_2"/>
    <property type="match status" value="1"/>
</dbReference>
<dbReference type="PANTHER" id="PTHR43133:SF51">
    <property type="entry name" value="RNA POLYMERASE SIGMA FACTOR"/>
    <property type="match status" value="1"/>
</dbReference>
<keyword evidence="8" id="KW-1185">Reference proteome</keyword>
<evidence type="ECO:0000259" key="5">
    <source>
        <dbReference type="Pfam" id="PF04542"/>
    </source>
</evidence>
<dbReference type="Gene3D" id="1.10.1740.10">
    <property type="match status" value="1"/>
</dbReference>
<evidence type="ECO:0000313" key="7">
    <source>
        <dbReference type="EMBL" id="BAO43362.1"/>
    </source>
</evidence>
<dbReference type="RefSeq" id="WP_052469787.1">
    <property type="nucleotide sequence ID" value="NZ_AP012273.1"/>
</dbReference>
<dbReference type="SUPFAM" id="SSF88659">
    <property type="entry name" value="Sigma3 and sigma4 domains of RNA polymerase sigma factors"/>
    <property type="match status" value="1"/>
</dbReference>
<evidence type="ECO:0000313" key="8">
    <source>
        <dbReference type="Proteomes" id="UP000031631"/>
    </source>
</evidence>
<dbReference type="KEGG" id="tbn:TBH_C0417"/>
<keyword evidence="2" id="KW-0805">Transcription regulation</keyword>
<dbReference type="InterPro" id="IPR013249">
    <property type="entry name" value="RNA_pol_sigma70_r4_t2"/>
</dbReference>
<dbReference type="SUPFAM" id="SSF88946">
    <property type="entry name" value="Sigma2 domain of RNA polymerase sigma factors"/>
    <property type="match status" value="1"/>
</dbReference>